<dbReference type="EMBL" id="JABZGW010000198">
    <property type="protein sequence ID" value="MBF4808015.1"/>
    <property type="molecule type" value="Genomic_DNA"/>
</dbReference>
<organism evidence="1 2">
    <name type="scientific">Lancefieldella rimae</name>
    <dbReference type="NCBI Taxonomy" id="1383"/>
    <lineage>
        <taxon>Bacteria</taxon>
        <taxon>Bacillati</taxon>
        <taxon>Actinomycetota</taxon>
        <taxon>Coriobacteriia</taxon>
        <taxon>Coriobacteriales</taxon>
        <taxon>Atopobiaceae</taxon>
        <taxon>Lancefieldella</taxon>
    </lineage>
</organism>
<evidence type="ECO:0008006" key="3">
    <source>
        <dbReference type="Google" id="ProtNLM"/>
    </source>
</evidence>
<reference evidence="1" key="1">
    <citation type="submission" date="2020-04" db="EMBL/GenBank/DDBJ databases">
        <title>Deep metagenomics examines the oral microbiome during advanced dental caries in children, revealing novel taxa and co-occurrences with host molecules.</title>
        <authorList>
            <person name="Baker J.L."/>
            <person name="Morton J.T."/>
            <person name="Dinis M."/>
            <person name="Alvarez R."/>
            <person name="Tran N.C."/>
            <person name="Knight R."/>
            <person name="Edlund A."/>
        </authorList>
    </citation>
    <scope>NUCLEOTIDE SEQUENCE</scope>
    <source>
        <strain evidence="1">JCVI_38_bin.5</strain>
    </source>
</reference>
<gene>
    <name evidence="1" type="ORF">HXK26_04905</name>
</gene>
<proteinExistence type="predicted"/>
<name>A0A930VR29_9ACTN</name>
<protein>
    <recommendedName>
        <fullName evidence="3">Ribbon-helix-helix protein CopG domain-containing protein</fullName>
    </recommendedName>
</protein>
<accession>A0A930VR29</accession>
<dbReference type="Proteomes" id="UP000698335">
    <property type="component" value="Unassembled WGS sequence"/>
</dbReference>
<dbReference type="RefSeq" id="WP_273061202.1">
    <property type="nucleotide sequence ID" value="NZ_CAUOKZ010000007.1"/>
</dbReference>
<comment type="caution">
    <text evidence="1">The sequence shown here is derived from an EMBL/GenBank/DDBJ whole genome shotgun (WGS) entry which is preliminary data.</text>
</comment>
<sequence>MKKVHTGIVAENGQTVTEDMIAKWAEALDKDKWPSGWKNVGDIVEGKLPYATTSTETLSIKISKPVKMALDRSAKEEGVTTSAYVRSLLIDALVSMS</sequence>
<evidence type="ECO:0000313" key="1">
    <source>
        <dbReference type="EMBL" id="MBF4808015.1"/>
    </source>
</evidence>
<evidence type="ECO:0000313" key="2">
    <source>
        <dbReference type="Proteomes" id="UP000698335"/>
    </source>
</evidence>
<dbReference type="AlphaFoldDB" id="A0A930VR29"/>